<proteinExistence type="predicted"/>
<sequence length="225" mass="25097">MKRLVAYGNREFVSAPYFDLLFILSIGLLQAYCATAFSPLEAQKSAFLEYNPSAPYPTDSSVFSAATFELGGPHIRAPTSGLPDRYQPNTWSILTALGVYGALHGGHIILWDFGLVVSFPAGSSILIPAGIIRYSFIKVREGERRYCLTQWAGAGINRWFENGLRTDAEFAVDATRVLHEQRETRRRHFHEDALETFPIEGELPEEAMVYEFLGTDPTFETPAAP</sequence>
<dbReference type="Proteomes" id="UP001215280">
    <property type="component" value="Unassembled WGS sequence"/>
</dbReference>
<feature type="transmembrane region" description="Helical" evidence="1">
    <location>
        <begin position="91"/>
        <end position="111"/>
    </location>
</feature>
<dbReference type="AlphaFoldDB" id="A0AAD7NTT4"/>
<dbReference type="EMBL" id="JARJLG010000016">
    <property type="protein sequence ID" value="KAJ7774225.1"/>
    <property type="molecule type" value="Genomic_DNA"/>
</dbReference>
<accession>A0AAD7NTT4</accession>
<feature type="transmembrane region" description="Helical" evidence="1">
    <location>
        <begin position="117"/>
        <end position="136"/>
    </location>
</feature>
<evidence type="ECO:0000256" key="1">
    <source>
        <dbReference type="SAM" id="Phobius"/>
    </source>
</evidence>
<evidence type="ECO:0000313" key="3">
    <source>
        <dbReference type="Proteomes" id="UP001215280"/>
    </source>
</evidence>
<gene>
    <name evidence="2" type="ORF">DFH07DRAFT_733115</name>
</gene>
<reference evidence="2" key="1">
    <citation type="submission" date="2023-03" db="EMBL/GenBank/DDBJ databases">
        <title>Massive genome expansion in bonnet fungi (Mycena s.s.) driven by repeated elements and novel gene families across ecological guilds.</title>
        <authorList>
            <consortium name="Lawrence Berkeley National Laboratory"/>
            <person name="Harder C.B."/>
            <person name="Miyauchi S."/>
            <person name="Viragh M."/>
            <person name="Kuo A."/>
            <person name="Thoen E."/>
            <person name="Andreopoulos B."/>
            <person name="Lu D."/>
            <person name="Skrede I."/>
            <person name="Drula E."/>
            <person name="Henrissat B."/>
            <person name="Morin E."/>
            <person name="Kohler A."/>
            <person name="Barry K."/>
            <person name="LaButti K."/>
            <person name="Morin E."/>
            <person name="Salamov A."/>
            <person name="Lipzen A."/>
            <person name="Mereny Z."/>
            <person name="Hegedus B."/>
            <person name="Baldrian P."/>
            <person name="Stursova M."/>
            <person name="Weitz H."/>
            <person name="Taylor A."/>
            <person name="Grigoriev I.V."/>
            <person name="Nagy L.G."/>
            <person name="Martin F."/>
            <person name="Kauserud H."/>
        </authorList>
    </citation>
    <scope>NUCLEOTIDE SEQUENCE</scope>
    <source>
        <strain evidence="2">CBHHK188m</strain>
    </source>
</reference>
<protein>
    <submittedName>
        <fullName evidence="2">Uncharacterized protein</fullName>
    </submittedName>
</protein>
<keyword evidence="3" id="KW-1185">Reference proteome</keyword>
<name>A0AAD7NTT4_9AGAR</name>
<feature type="transmembrane region" description="Helical" evidence="1">
    <location>
        <begin position="20"/>
        <end position="40"/>
    </location>
</feature>
<keyword evidence="1" id="KW-1133">Transmembrane helix</keyword>
<evidence type="ECO:0000313" key="2">
    <source>
        <dbReference type="EMBL" id="KAJ7774225.1"/>
    </source>
</evidence>
<keyword evidence="1" id="KW-0472">Membrane</keyword>
<keyword evidence="1" id="KW-0812">Transmembrane</keyword>
<comment type="caution">
    <text evidence="2">The sequence shown here is derived from an EMBL/GenBank/DDBJ whole genome shotgun (WGS) entry which is preliminary data.</text>
</comment>
<organism evidence="2 3">
    <name type="scientific">Mycena maculata</name>
    <dbReference type="NCBI Taxonomy" id="230809"/>
    <lineage>
        <taxon>Eukaryota</taxon>
        <taxon>Fungi</taxon>
        <taxon>Dikarya</taxon>
        <taxon>Basidiomycota</taxon>
        <taxon>Agaricomycotina</taxon>
        <taxon>Agaricomycetes</taxon>
        <taxon>Agaricomycetidae</taxon>
        <taxon>Agaricales</taxon>
        <taxon>Marasmiineae</taxon>
        <taxon>Mycenaceae</taxon>
        <taxon>Mycena</taxon>
    </lineage>
</organism>